<dbReference type="EMBL" id="JBHLTR010000050">
    <property type="protein sequence ID" value="MFC0560940.1"/>
    <property type="molecule type" value="Genomic_DNA"/>
</dbReference>
<name>A0ABV6NJJ1_9BACI</name>
<proteinExistence type="predicted"/>
<comment type="caution">
    <text evidence="1">The sequence shown here is derived from an EMBL/GenBank/DDBJ whole genome shotgun (WGS) entry which is preliminary data.</text>
</comment>
<evidence type="ECO:0000313" key="2">
    <source>
        <dbReference type="Proteomes" id="UP001589833"/>
    </source>
</evidence>
<keyword evidence="2" id="KW-1185">Reference proteome</keyword>
<gene>
    <name evidence="1" type="ORF">ACFFH4_18490</name>
</gene>
<dbReference type="Proteomes" id="UP001589833">
    <property type="component" value="Unassembled WGS sequence"/>
</dbReference>
<protein>
    <submittedName>
        <fullName evidence="1">Uncharacterized protein</fullName>
    </submittedName>
</protein>
<sequence length="71" mass="8204">MVKSEMAAKRVMRSVTRFIEEKLGLIVNSTKTKVTRPDDPTMKFLGFGFYNDYQAGLYKAKPHQKSVENFK</sequence>
<accession>A0ABV6NJJ1</accession>
<reference evidence="1 2" key="1">
    <citation type="submission" date="2024-09" db="EMBL/GenBank/DDBJ databases">
        <authorList>
            <person name="Sun Q."/>
            <person name="Mori K."/>
        </authorList>
    </citation>
    <scope>NUCLEOTIDE SEQUENCE [LARGE SCALE GENOMIC DNA]</scope>
    <source>
        <strain evidence="1 2">NCAIM B.02301</strain>
    </source>
</reference>
<evidence type="ECO:0000313" key="1">
    <source>
        <dbReference type="EMBL" id="MFC0560940.1"/>
    </source>
</evidence>
<organism evidence="1 2">
    <name type="scientific">Halalkalibacter alkalisediminis</name>
    <dbReference type="NCBI Taxonomy" id="935616"/>
    <lineage>
        <taxon>Bacteria</taxon>
        <taxon>Bacillati</taxon>
        <taxon>Bacillota</taxon>
        <taxon>Bacilli</taxon>
        <taxon>Bacillales</taxon>
        <taxon>Bacillaceae</taxon>
        <taxon>Halalkalibacter</taxon>
    </lineage>
</organism>